<evidence type="ECO:0000313" key="2">
    <source>
        <dbReference type="EMBL" id="GJN02270.1"/>
    </source>
</evidence>
<gene>
    <name evidence="2" type="primary">ga19603</name>
    <name evidence="2" type="ORF">PR202_ga19603</name>
</gene>
<feature type="region of interest" description="Disordered" evidence="1">
    <location>
        <begin position="1"/>
        <end position="161"/>
    </location>
</feature>
<comment type="caution">
    <text evidence="2">The sequence shown here is derived from an EMBL/GenBank/DDBJ whole genome shotgun (WGS) entry which is preliminary data.</text>
</comment>
<evidence type="ECO:0000256" key="1">
    <source>
        <dbReference type="SAM" id="MobiDB-lite"/>
    </source>
</evidence>
<reference evidence="2" key="2">
    <citation type="submission" date="2021-12" db="EMBL/GenBank/DDBJ databases">
        <title>Resequencing data analysis of finger millet.</title>
        <authorList>
            <person name="Hatakeyama M."/>
            <person name="Aluri S."/>
            <person name="Balachadran M.T."/>
            <person name="Sivarajan S.R."/>
            <person name="Poveda L."/>
            <person name="Shimizu-Inatsugi R."/>
            <person name="Schlapbach R."/>
            <person name="Sreeman S.M."/>
            <person name="Shimizu K.K."/>
        </authorList>
    </citation>
    <scope>NUCLEOTIDE SEQUENCE</scope>
</reference>
<dbReference type="EMBL" id="BQKI01000009">
    <property type="protein sequence ID" value="GJN02270.1"/>
    <property type="molecule type" value="Genomic_DNA"/>
</dbReference>
<sequence>MMEASSGSGDSSGGGRGRRWNNKGKGVTPIQPRRHLAPVMEDASVASLRPLKKIGRAPPDRFQRSASSSAPPSPRANNAISSARHIFPFAYNEPASAPARGGGSPRPLPTSASQPASPQQNKPPSQQMISFGAPPEYQAHQFPGQQPPRPRSSCCATGARR</sequence>
<organism evidence="2 3">
    <name type="scientific">Eleusine coracana subsp. coracana</name>
    <dbReference type="NCBI Taxonomy" id="191504"/>
    <lineage>
        <taxon>Eukaryota</taxon>
        <taxon>Viridiplantae</taxon>
        <taxon>Streptophyta</taxon>
        <taxon>Embryophyta</taxon>
        <taxon>Tracheophyta</taxon>
        <taxon>Spermatophyta</taxon>
        <taxon>Magnoliopsida</taxon>
        <taxon>Liliopsida</taxon>
        <taxon>Poales</taxon>
        <taxon>Poaceae</taxon>
        <taxon>PACMAD clade</taxon>
        <taxon>Chloridoideae</taxon>
        <taxon>Cynodonteae</taxon>
        <taxon>Eleusininae</taxon>
        <taxon>Eleusine</taxon>
    </lineage>
</organism>
<keyword evidence="3" id="KW-1185">Reference proteome</keyword>
<dbReference type="AlphaFoldDB" id="A0AAV5CVK6"/>
<feature type="compositionally biased region" description="Low complexity" evidence="1">
    <location>
        <begin position="64"/>
        <end position="84"/>
    </location>
</feature>
<feature type="compositionally biased region" description="Polar residues" evidence="1">
    <location>
        <begin position="110"/>
        <end position="129"/>
    </location>
</feature>
<accession>A0AAV5CVK6</accession>
<protein>
    <submittedName>
        <fullName evidence="2">Uncharacterized protein</fullName>
    </submittedName>
</protein>
<proteinExistence type="predicted"/>
<name>A0AAV5CVK6_ELECO</name>
<dbReference type="Proteomes" id="UP001054889">
    <property type="component" value="Unassembled WGS sequence"/>
</dbReference>
<evidence type="ECO:0000313" key="3">
    <source>
        <dbReference type="Proteomes" id="UP001054889"/>
    </source>
</evidence>
<reference evidence="2" key="1">
    <citation type="journal article" date="2018" name="DNA Res.">
        <title>Multiple hybrid de novo genome assembly of finger millet, an orphan allotetraploid crop.</title>
        <authorList>
            <person name="Hatakeyama M."/>
            <person name="Aluri S."/>
            <person name="Balachadran M.T."/>
            <person name="Sivarajan S.R."/>
            <person name="Patrignani A."/>
            <person name="Gruter S."/>
            <person name="Poveda L."/>
            <person name="Shimizu-Inatsugi R."/>
            <person name="Baeten J."/>
            <person name="Francoijs K.J."/>
            <person name="Nataraja K.N."/>
            <person name="Reddy Y.A.N."/>
            <person name="Phadnis S."/>
            <person name="Ravikumar R.L."/>
            <person name="Schlapbach R."/>
            <person name="Sreeman S.M."/>
            <person name="Shimizu K.K."/>
        </authorList>
    </citation>
    <scope>NUCLEOTIDE SEQUENCE</scope>
</reference>